<evidence type="ECO:0000313" key="2">
    <source>
        <dbReference type="EMBL" id="ANH83455.1"/>
    </source>
</evidence>
<protein>
    <submittedName>
        <fullName evidence="2">Uncharacterized protein</fullName>
    </submittedName>
</protein>
<feature type="transmembrane region" description="Helical" evidence="1">
    <location>
        <begin position="74"/>
        <end position="90"/>
    </location>
</feature>
<keyword evidence="1" id="KW-1133">Transmembrane helix</keyword>
<accession>A0A1A9I7Z4</accession>
<evidence type="ECO:0000313" key="3">
    <source>
        <dbReference type="Proteomes" id="UP000077667"/>
    </source>
</evidence>
<evidence type="ECO:0000256" key="1">
    <source>
        <dbReference type="SAM" id="Phobius"/>
    </source>
</evidence>
<name>A0A1A9I7Z4_9BACT</name>
<dbReference type="AlphaFoldDB" id="A0A1A9I7Z4"/>
<proteinExistence type="predicted"/>
<keyword evidence="1" id="KW-0812">Transmembrane</keyword>
<reference evidence="2 3" key="1">
    <citation type="submission" date="2016-05" db="EMBL/GenBank/DDBJ databases">
        <title>Niabella ginsenosidivorans BS26 whole genome sequencing.</title>
        <authorList>
            <person name="Im W.T."/>
            <person name="Siddiqi M.Z."/>
        </authorList>
    </citation>
    <scope>NUCLEOTIDE SEQUENCE [LARGE SCALE GENOMIC DNA]</scope>
    <source>
        <strain evidence="2 3">BS26</strain>
    </source>
</reference>
<dbReference type="Proteomes" id="UP000077667">
    <property type="component" value="Chromosome"/>
</dbReference>
<keyword evidence="3" id="KW-1185">Reference proteome</keyword>
<gene>
    <name evidence="2" type="ORF">A8C56_22955</name>
</gene>
<keyword evidence="1" id="KW-0472">Membrane</keyword>
<dbReference type="EMBL" id="CP015772">
    <property type="protein sequence ID" value="ANH83455.1"/>
    <property type="molecule type" value="Genomic_DNA"/>
</dbReference>
<sequence length="95" mass="10618">MLAAAFVLFPLMLNLTLINICYHMNAGALTQSVLQTTGITYLLLTDYKRLKQFFFKSLPAIPHPAVHNATVKNILPASAILLSLLFTLYLKTLMH</sequence>
<organism evidence="2 3">
    <name type="scientific">Niabella ginsenosidivorans</name>
    <dbReference type="NCBI Taxonomy" id="1176587"/>
    <lineage>
        <taxon>Bacteria</taxon>
        <taxon>Pseudomonadati</taxon>
        <taxon>Bacteroidota</taxon>
        <taxon>Chitinophagia</taxon>
        <taxon>Chitinophagales</taxon>
        <taxon>Chitinophagaceae</taxon>
        <taxon>Niabella</taxon>
    </lineage>
</organism>
<dbReference type="STRING" id="1176587.A8C56_22955"/>
<dbReference type="KEGG" id="nia:A8C56_22955"/>